<organism evidence="2 3">
    <name type="scientific">Angomonas deanei</name>
    <dbReference type="NCBI Taxonomy" id="59799"/>
    <lineage>
        <taxon>Eukaryota</taxon>
        <taxon>Discoba</taxon>
        <taxon>Euglenozoa</taxon>
        <taxon>Kinetoplastea</taxon>
        <taxon>Metakinetoplastina</taxon>
        <taxon>Trypanosomatida</taxon>
        <taxon>Trypanosomatidae</taxon>
        <taxon>Strigomonadinae</taxon>
        <taxon>Angomonas</taxon>
    </lineage>
</organism>
<accession>A0A7G2BYN6</accession>
<evidence type="ECO:0000256" key="1">
    <source>
        <dbReference type="SAM" id="MobiDB-lite"/>
    </source>
</evidence>
<evidence type="ECO:0000313" key="2">
    <source>
        <dbReference type="EMBL" id="CAD2212689.1"/>
    </source>
</evidence>
<reference evidence="2 3" key="1">
    <citation type="submission" date="2020-08" db="EMBL/GenBank/DDBJ databases">
        <authorList>
            <person name="Newling K."/>
            <person name="Davey J."/>
            <person name="Forrester S."/>
        </authorList>
    </citation>
    <scope>NUCLEOTIDE SEQUENCE [LARGE SCALE GENOMIC DNA]</scope>
    <source>
        <strain evidence="3">Crithidia deanei Carvalho (ATCC PRA-265)</strain>
    </source>
</reference>
<keyword evidence="3" id="KW-1185">Reference proteome</keyword>
<protein>
    <submittedName>
        <fullName evidence="2">Uncharacterized protein</fullName>
    </submittedName>
</protein>
<evidence type="ECO:0000313" key="3">
    <source>
        <dbReference type="Proteomes" id="UP000515908"/>
    </source>
</evidence>
<sequence length="326" mass="35970">MSSKVIHRLFQYAPWQDIVVGNEQMTAGSAEQAHCVFVKVVTHLEGGIGVLVYNGMDTLWLCVLSTEELSAFLVKHFPSVDLQLTAVLLGIEECLHRSPGEDKNSFISLQVQDASSLGSFREEEEWVAPVDKLEVTLRLPLEVLRDYSIGLEIPAVCKLLESNAKEWRTLFSQAVVKPLCAQRLALAEAFLHVCQESGKTPESVAEHLSQSYKENISASATTHSGWLQSQRSVAANLLRTVSLPQPLRCFASFEQNLIRFVNGEANDFISADFQSTPQPAETPSSGGKRVREAEDEETTGEASTKPVVKKAPPTVSNTRKVRKLFS</sequence>
<feature type="region of interest" description="Disordered" evidence="1">
    <location>
        <begin position="273"/>
        <end position="326"/>
    </location>
</feature>
<dbReference type="EMBL" id="LR877145">
    <property type="protein sequence ID" value="CAD2212689.1"/>
    <property type="molecule type" value="Genomic_DNA"/>
</dbReference>
<proteinExistence type="predicted"/>
<dbReference type="VEuPathDB" id="TriTrypDB:ADEAN_000010100"/>
<gene>
    <name evidence="2" type="ORF">ADEAN_000010100</name>
</gene>
<dbReference type="Proteomes" id="UP000515908">
    <property type="component" value="Chromosome 01"/>
</dbReference>
<feature type="compositionally biased region" description="Polar residues" evidence="1">
    <location>
        <begin position="273"/>
        <end position="285"/>
    </location>
</feature>
<dbReference type="AlphaFoldDB" id="A0A7G2BYN6"/>
<name>A0A7G2BYN6_9TRYP</name>